<evidence type="ECO:0000259" key="5">
    <source>
        <dbReference type="PROSITE" id="PS50977"/>
    </source>
</evidence>
<evidence type="ECO:0000256" key="3">
    <source>
        <dbReference type="ARBA" id="ARBA00023163"/>
    </source>
</evidence>
<dbReference type="InterPro" id="IPR001647">
    <property type="entry name" value="HTH_TetR"/>
</dbReference>
<dbReference type="PRINTS" id="PR00455">
    <property type="entry name" value="HTHTETR"/>
</dbReference>
<keyword evidence="3" id="KW-0804">Transcription</keyword>
<keyword evidence="2 4" id="KW-0238">DNA-binding</keyword>
<proteinExistence type="predicted"/>
<dbReference type="Gene3D" id="1.10.357.10">
    <property type="entry name" value="Tetracycline Repressor, domain 2"/>
    <property type="match status" value="1"/>
</dbReference>
<dbReference type="PANTHER" id="PTHR30055:SF148">
    <property type="entry name" value="TETR-FAMILY TRANSCRIPTIONAL REGULATOR"/>
    <property type="match status" value="1"/>
</dbReference>
<dbReference type="GO" id="GO:0000976">
    <property type="term" value="F:transcription cis-regulatory region binding"/>
    <property type="evidence" value="ECO:0007669"/>
    <property type="project" value="TreeGrafter"/>
</dbReference>
<dbReference type="InterPro" id="IPR009057">
    <property type="entry name" value="Homeodomain-like_sf"/>
</dbReference>
<organism evidence="6 7">
    <name type="scientific">Corallococcus exercitus</name>
    <dbReference type="NCBI Taxonomy" id="2316736"/>
    <lineage>
        <taxon>Bacteria</taxon>
        <taxon>Pseudomonadati</taxon>
        <taxon>Myxococcota</taxon>
        <taxon>Myxococcia</taxon>
        <taxon>Myxococcales</taxon>
        <taxon>Cystobacterineae</taxon>
        <taxon>Myxococcaceae</taxon>
        <taxon>Corallococcus</taxon>
    </lineage>
</organism>
<protein>
    <submittedName>
        <fullName evidence="6">TetR/AcrR family transcriptional regulator</fullName>
    </submittedName>
</protein>
<dbReference type="AlphaFoldDB" id="A0A7Y4KEW7"/>
<evidence type="ECO:0000313" key="6">
    <source>
        <dbReference type="EMBL" id="NOK32530.1"/>
    </source>
</evidence>
<dbReference type="PROSITE" id="PS50977">
    <property type="entry name" value="HTH_TETR_2"/>
    <property type="match status" value="1"/>
</dbReference>
<keyword evidence="1" id="KW-0805">Transcription regulation</keyword>
<dbReference type="GO" id="GO:0003700">
    <property type="term" value="F:DNA-binding transcription factor activity"/>
    <property type="evidence" value="ECO:0007669"/>
    <property type="project" value="TreeGrafter"/>
</dbReference>
<evidence type="ECO:0000256" key="2">
    <source>
        <dbReference type="ARBA" id="ARBA00023125"/>
    </source>
</evidence>
<dbReference type="Proteomes" id="UP000563426">
    <property type="component" value="Unassembled WGS sequence"/>
</dbReference>
<dbReference type="SUPFAM" id="SSF46689">
    <property type="entry name" value="Homeodomain-like"/>
    <property type="match status" value="1"/>
</dbReference>
<dbReference type="EMBL" id="JABFJV010000015">
    <property type="protein sequence ID" value="NOK32530.1"/>
    <property type="molecule type" value="Genomic_DNA"/>
</dbReference>
<gene>
    <name evidence="6" type="ORF">HMI49_04880</name>
</gene>
<dbReference type="SUPFAM" id="SSF48498">
    <property type="entry name" value="Tetracyclin repressor-like, C-terminal domain"/>
    <property type="match status" value="1"/>
</dbReference>
<reference evidence="6 7" key="1">
    <citation type="submission" date="2020-05" db="EMBL/GenBank/DDBJ databases">
        <authorList>
            <person name="Whitworth D."/>
        </authorList>
    </citation>
    <scope>NUCLEOTIDE SEQUENCE [LARGE SCALE GENOMIC DNA]</scope>
    <source>
        <strain evidence="6 7">AB043B</strain>
    </source>
</reference>
<evidence type="ECO:0000313" key="7">
    <source>
        <dbReference type="Proteomes" id="UP000563426"/>
    </source>
</evidence>
<evidence type="ECO:0000256" key="1">
    <source>
        <dbReference type="ARBA" id="ARBA00023015"/>
    </source>
</evidence>
<sequence length="192" mass="21258">MASKQLRGEPLVARILEATLEEVARAGYKNLSIEAVAERAGVNKTTIYRRWPTPEALVLAAFESVSDKGSPPNTGSLRGDLLDYLRRYRAVCRQPVMLSLMRMLFAGGGKGKLARLIKEMTERSDCDALVMFERAVARGELPKDTDLPLVRDLVLGSAQNLILFRHDTCTDETLERVIDVMLLGAAQGGRRK</sequence>
<accession>A0A7Y4KEW7</accession>
<evidence type="ECO:0000256" key="4">
    <source>
        <dbReference type="PROSITE-ProRule" id="PRU00335"/>
    </source>
</evidence>
<dbReference type="Pfam" id="PF16859">
    <property type="entry name" value="TetR_C_11"/>
    <property type="match status" value="1"/>
</dbReference>
<dbReference type="PANTHER" id="PTHR30055">
    <property type="entry name" value="HTH-TYPE TRANSCRIPTIONAL REGULATOR RUTR"/>
    <property type="match status" value="1"/>
</dbReference>
<dbReference type="Gene3D" id="1.10.10.60">
    <property type="entry name" value="Homeodomain-like"/>
    <property type="match status" value="1"/>
</dbReference>
<dbReference type="InterPro" id="IPR036271">
    <property type="entry name" value="Tet_transcr_reg_TetR-rel_C_sf"/>
</dbReference>
<dbReference type="Pfam" id="PF00440">
    <property type="entry name" value="TetR_N"/>
    <property type="match status" value="1"/>
</dbReference>
<keyword evidence="7" id="KW-1185">Reference proteome</keyword>
<dbReference type="InterPro" id="IPR011075">
    <property type="entry name" value="TetR_C"/>
</dbReference>
<dbReference type="InterPro" id="IPR050109">
    <property type="entry name" value="HTH-type_TetR-like_transc_reg"/>
</dbReference>
<name>A0A7Y4KEW7_9BACT</name>
<feature type="DNA-binding region" description="H-T-H motif" evidence="4">
    <location>
        <begin position="32"/>
        <end position="51"/>
    </location>
</feature>
<dbReference type="RefSeq" id="WP_171433192.1">
    <property type="nucleotide sequence ID" value="NZ_JABFJV010000015.1"/>
</dbReference>
<comment type="caution">
    <text evidence="6">The sequence shown here is derived from an EMBL/GenBank/DDBJ whole genome shotgun (WGS) entry which is preliminary data.</text>
</comment>
<feature type="domain" description="HTH tetR-type" evidence="5">
    <location>
        <begin position="9"/>
        <end position="69"/>
    </location>
</feature>